<proteinExistence type="inferred from homology"/>
<reference evidence="3 4" key="1">
    <citation type="journal article" date="2016" name="Environ. Microbiol.">
        <title>Genomic resolution of a cold subsurface aquifer community provides metabolic insights for novel microbes adapted to high CO concentrations.</title>
        <authorList>
            <person name="Probst A.J."/>
            <person name="Castelle C.J."/>
            <person name="Singh A."/>
            <person name="Brown C.T."/>
            <person name="Anantharaman K."/>
            <person name="Sharon I."/>
            <person name="Hug L.A."/>
            <person name="Burstein D."/>
            <person name="Emerson J.B."/>
            <person name="Thomas B.C."/>
            <person name="Banfield J.F."/>
        </authorList>
    </citation>
    <scope>NUCLEOTIDE SEQUENCE [LARGE SCALE GENOMIC DNA]</scope>
    <source>
        <strain evidence="3">CG2_30_40_21</strain>
    </source>
</reference>
<sequence>MKVNATLDAVGLYCPVPVMLTTEKMKELKKGDTLEILTDDPDSLEDIPNWCKIADHRFLKIARENGIYRFYLQKESIDESN</sequence>
<accession>A0A1J5DL66</accession>
<dbReference type="InterPro" id="IPR036868">
    <property type="entry name" value="TusA-like_sf"/>
</dbReference>
<organism evidence="3 4">
    <name type="scientific">Candidatus Desantisbacteria bacterium CG2_30_40_21</name>
    <dbReference type="NCBI Taxonomy" id="1817895"/>
    <lineage>
        <taxon>Bacteria</taxon>
        <taxon>Candidatus Desantisiibacteriota</taxon>
    </lineage>
</organism>
<evidence type="ECO:0000259" key="2">
    <source>
        <dbReference type="PROSITE" id="PS01148"/>
    </source>
</evidence>
<evidence type="ECO:0000313" key="3">
    <source>
        <dbReference type="EMBL" id="OIP36764.1"/>
    </source>
</evidence>
<name>A0A1J5DL66_9BACT</name>
<dbReference type="InterPro" id="IPR001455">
    <property type="entry name" value="TusA-like"/>
</dbReference>
<comment type="similarity">
    <text evidence="1">Belongs to the sulfur carrier protein TusA family.</text>
</comment>
<dbReference type="AlphaFoldDB" id="A0A1J5DL66"/>
<comment type="caution">
    <text evidence="3">The sequence shown here is derived from an EMBL/GenBank/DDBJ whole genome shotgun (WGS) entry which is preliminary data.</text>
</comment>
<dbReference type="CDD" id="cd00291">
    <property type="entry name" value="SirA_YedF_YeeD"/>
    <property type="match status" value="1"/>
</dbReference>
<dbReference type="PROSITE" id="PS01148">
    <property type="entry name" value="UPF0033"/>
    <property type="match status" value="1"/>
</dbReference>
<evidence type="ECO:0000313" key="4">
    <source>
        <dbReference type="Proteomes" id="UP000183085"/>
    </source>
</evidence>
<dbReference type="PANTHER" id="PTHR33279">
    <property type="entry name" value="SULFUR CARRIER PROTEIN YEDF-RELATED"/>
    <property type="match status" value="1"/>
</dbReference>
<dbReference type="EMBL" id="MNYI01000233">
    <property type="protein sequence ID" value="OIP36764.1"/>
    <property type="molecule type" value="Genomic_DNA"/>
</dbReference>
<evidence type="ECO:0000256" key="1">
    <source>
        <dbReference type="ARBA" id="ARBA00008984"/>
    </source>
</evidence>
<dbReference type="STRING" id="1817895.AUJ95_09070"/>
<dbReference type="PANTHER" id="PTHR33279:SF6">
    <property type="entry name" value="SULFUR CARRIER PROTEIN YEDF-RELATED"/>
    <property type="match status" value="1"/>
</dbReference>
<feature type="domain" description="UPF0033" evidence="2">
    <location>
        <begin position="7"/>
        <end position="31"/>
    </location>
</feature>
<dbReference type="Pfam" id="PF01206">
    <property type="entry name" value="TusA"/>
    <property type="match status" value="1"/>
</dbReference>
<protein>
    <recommendedName>
        <fullName evidence="2">UPF0033 domain-containing protein</fullName>
    </recommendedName>
</protein>
<dbReference type="Gene3D" id="3.30.110.40">
    <property type="entry name" value="TusA-like domain"/>
    <property type="match status" value="1"/>
</dbReference>
<dbReference type="SUPFAM" id="SSF64307">
    <property type="entry name" value="SirA-like"/>
    <property type="match status" value="1"/>
</dbReference>
<dbReference type="Proteomes" id="UP000183085">
    <property type="component" value="Unassembled WGS sequence"/>
</dbReference>
<gene>
    <name evidence="3" type="ORF">AUJ95_09070</name>
</gene>